<dbReference type="InterPro" id="IPR056755">
    <property type="entry name" value="DSRM_2"/>
</dbReference>
<organism evidence="3 4">
    <name type="scientific">Brassica cretica</name>
    <name type="common">Mustard</name>
    <dbReference type="NCBI Taxonomy" id="69181"/>
    <lineage>
        <taxon>Eukaryota</taxon>
        <taxon>Viridiplantae</taxon>
        <taxon>Streptophyta</taxon>
        <taxon>Embryophyta</taxon>
        <taxon>Tracheophyta</taxon>
        <taxon>Spermatophyta</taxon>
        <taxon>Magnoliopsida</taxon>
        <taxon>eudicotyledons</taxon>
        <taxon>Gunneridae</taxon>
        <taxon>Pentapetalae</taxon>
        <taxon>rosids</taxon>
        <taxon>malvids</taxon>
        <taxon>Brassicales</taxon>
        <taxon>Brassicaceae</taxon>
        <taxon>Brassiceae</taxon>
        <taxon>Brassica</taxon>
    </lineage>
</organism>
<feature type="domain" description="dsRNA binding" evidence="2">
    <location>
        <begin position="38"/>
        <end position="73"/>
    </location>
</feature>
<dbReference type="EMBL" id="QGKV02000759">
    <property type="protein sequence ID" value="KAF3568035.1"/>
    <property type="molecule type" value="Genomic_DNA"/>
</dbReference>
<comment type="caution">
    <text evidence="3">The sequence shown here is derived from an EMBL/GenBank/DDBJ whole genome shotgun (WGS) entry which is preliminary data.</text>
</comment>
<evidence type="ECO:0000313" key="4">
    <source>
        <dbReference type="Proteomes" id="UP000266723"/>
    </source>
</evidence>
<evidence type="ECO:0000256" key="1">
    <source>
        <dbReference type="ARBA" id="ARBA00022884"/>
    </source>
</evidence>
<dbReference type="Pfam" id="PF21224">
    <property type="entry name" value="Hen1_LCD"/>
    <property type="match status" value="1"/>
</dbReference>
<proteinExistence type="predicted"/>
<name>A0ABQ7DAK3_BRACR</name>
<sequence length="150" mass="17235">MADGEKQALTPKKTIHQRFDVKASYMIEQVHVSSQNTRLYWCHLQLPDFSVVSNVFKKKQHSEQSTADLALEKDDDDDITVEQAWDDIGQRVKFLSADYPLGSHLRETLQRDGERHSLVPLSVITAFDTKINNCYKVINNRYKVINPSVS</sequence>
<keyword evidence="4" id="KW-1185">Reference proteome</keyword>
<evidence type="ECO:0000259" key="2">
    <source>
        <dbReference type="Pfam" id="PF24995"/>
    </source>
</evidence>
<evidence type="ECO:0000313" key="3">
    <source>
        <dbReference type="EMBL" id="KAF3568035.1"/>
    </source>
</evidence>
<protein>
    <recommendedName>
        <fullName evidence="2">dsRNA binding domain-containing protein</fullName>
    </recommendedName>
</protein>
<keyword evidence="1" id="KW-0694">RNA-binding</keyword>
<gene>
    <name evidence="3" type="ORF">DY000_02014886</name>
</gene>
<dbReference type="Gene3D" id="3.30.160.20">
    <property type="match status" value="1"/>
</dbReference>
<accession>A0ABQ7DAK3</accession>
<dbReference type="Pfam" id="PF24995">
    <property type="entry name" value="DSRM_2"/>
    <property type="match status" value="1"/>
</dbReference>
<dbReference type="Proteomes" id="UP000266723">
    <property type="component" value="Unassembled WGS sequence"/>
</dbReference>
<reference evidence="3 4" key="1">
    <citation type="journal article" date="2020" name="BMC Genomics">
        <title>Intraspecific diversification of the crop wild relative Brassica cretica Lam. using demographic model selection.</title>
        <authorList>
            <person name="Kioukis A."/>
            <person name="Michalopoulou V.A."/>
            <person name="Briers L."/>
            <person name="Pirintsos S."/>
            <person name="Studholme D.J."/>
            <person name="Pavlidis P."/>
            <person name="Sarris P.F."/>
        </authorList>
    </citation>
    <scope>NUCLEOTIDE SEQUENCE [LARGE SCALE GENOMIC DNA]</scope>
    <source>
        <strain evidence="4">cv. PFS-1207/04</strain>
    </source>
</reference>